<dbReference type="InterPro" id="IPR011006">
    <property type="entry name" value="CheY-like_superfamily"/>
</dbReference>
<protein>
    <submittedName>
        <fullName evidence="4">Response regulator</fullName>
    </submittedName>
</protein>
<dbReference type="Pfam" id="PF00072">
    <property type="entry name" value="Response_reg"/>
    <property type="match status" value="1"/>
</dbReference>
<feature type="domain" description="Response regulatory" evidence="3">
    <location>
        <begin position="12"/>
        <end position="129"/>
    </location>
</feature>
<dbReference type="InterPro" id="IPR001789">
    <property type="entry name" value="Sig_transdc_resp-reg_receiver"/>
</dbReference>
<feature type="modified residue" description="4-aspartylphosphate" evidence="2">
    <location>
        <position position="62"/>
    </location>
</feature>
<keyword evidence="1 2" id="KW-0597">Phosphoprotein</keyword>
<organism evidence="4 5">
    <name type="scientific">Dictyobacter vulcani</name>
    <dbReference type="NCBI Taxonomy" id="2607529"/>
    <lineage>
        <taxon>Bacteria</taxon>
        <taxon>Bacillati</taxon>
        <taxon>Chloroflexota</taxon>
        <taxon>Ktedonobacteria</taxon>
        <taxon>Ktedonobacterales</taxon>
        <taxon>Dictyobacteraceae</taxon>
        <taxon>Dictyobacter</taxon>
    </lineage>
</organism>
<gene>
    <name evidence="4" type="ORF">KDW_50920</name>
</gene>
<dbReference type="PROSITE" id="PS50110">
    <property type="entry name" value="RESPONSE_REGULATORY"/>
    <property type="match status" value="1"/>
</dbReference>
<dbReference type="SMART" id="SM00448">
    <property type="entry name" value="REC"/>
    <property type="match status" value="1"/>
</dbReference>
<dbReference type="GO" id="GO:0000160">
    <property type="term" value="P:phosphorelay signal transduction system"/>
    <property type="evidence" value="ECO:0007669"/>
    <property type="project" value="InterPro"/>
</dbReference>
<dbReference type="PANTHER" id="PTHR44591:SF23">
    <property type="entry name" value="CHEY SUBFAMILY"/>
    <property type="match status" value="1"/>
</dbReference>
<reference evidence="4 5" key="1">
    <citation type="submission" date="2019-10" db="EMBL/GenBank/DDBJ databases">
        <title>Dictyobacter vulcani sp. nov., within the class Ktedonobacteria, isolated from soil of volcanic Mt. Zao.</title>
        <authorList>
            <person name="Zheng Y."/>
            <person name="Wang C.M."/>
            <person name="Sakai Y."/>
            <person name="Abe K."/>
            <person name="Yokota A."/>
            <person name="Yabe S."/>
        </authorList>
    </citation>
    <scope>NUCLEOTIDE SEQUENCE [LARGE SCALE GENOMIC DNA]</scope>
    <source>
        <strain evidence="4 5">W12</strain>
    </source>
</reference>
<proteinExistence type="predicted"/>
<dbReference type="AlphaFoldDB" id="A0A5J4KWM3"/>
<keyword evidence="5" id="KW-1185">Reference proteome</keyword>
<evidence type="ECO:0000313" key="4">
    <source>
        <dbReference type="EMBL" id="GER90930.1"/>
    </source>
</evidence>
<name>A0A5J4KWM3_9CHLR</name>
<sequence>MNEAISQQDKKRILVVDDSEDMRELLQQILEEEDAYTLFFAENGPQAIEQATTIQPDLILMDMSLPGMSGWEAVSYLRKLVTFHETPIVAVTAHVSQSDQERAYAVGCTTHLGKPFDVITVLDTIAELLA</sequence>
<evidence type="ECO:0000259" key="3">
    <source>
        <dbReference type="PROSITE" id="PS50110"/>
    </source>
</evidence>
<dbReference type="PANTHER" id="PTHR44591">
    <property type="entry name" value="STRESS RESPONSE REGULATOR PROTEIN 1"/>
    <property type="match status" value="1"/>
</dbReference>
<dbReference type="Proteomes" id="UP000326912">
    <property type="component" value="Unassembled WGS sequence"/>
</dbReference>
<dbReference type="InterPro" id="IPR050595">
    <property type="entry name" value="Bact_response_regulator"/>
</dbReference>
<dbReference type="SUPFAM" id="SSF52172">
    <property type="entry name" value="CheY-like"/>
    <property type="match status" value="1"/>
</dbReference>
<dbReference type="RefSeq" id="WP_151758638.1">
    <property type="nucleotide sequence ID" value="NZ_BKZW01000003.1"/>
</dbReference>
<dbReference type="Gene3D" id="3.40.50.2300">
    <property type="match status" value="1"/>
</dbReference>
<dbReference type="EMBL" id="BKZW01000003">
    <property type="protein sequence ID" value="GER90930.1"/>
    <property type="molecule type" value="Genomic_DNA"/>
</dbReference>
<evidence type="ECO:0000313" key="5">
    <source>
        <dbReference type="Proteomes" id="UP000326912"/>
    </source>
</evidence>
<comment type="caution">
    <text evidence="4">The sequence shown here is derived from an EMBL/GenBank/DDBJ whole genome shotgun (WGS) entry which is preliminary data.</text>
</comment>
<accession>A0A5J4KWM3</accession>
<evidence type="ECO:0000256" key="1">
    <source>
        <dbReference type="ARBA" id="ARBA00022553"/>
    </source>
</evidence>
<evidence type="ECO:0000256" key="2">
    <source>
        <dbReference type="PROSITE-ProRule" id="PRU00169"/>
    </source>
</evidence>